<organism evidence="1 2">
    <name type="scientific">Mycolicibacter acidiphilus</name>
    <dbReference type="NCBI Taxonomy" id="2835306"/>
    <lineage>
        <taxon>Bacteria</taxon>
        <taxon>Bacillati</taxon>
        <taxon>Actinomycetota</taxon>
        <taxon>Actinomycetes</taxon>
        <taxon>Mycobacteriales</taxon>
        <taxon>Mycobacteriaceae</taxon>
        <taxon>Mycolicibacter</taxon>
    </lineage>
</organism>
<sequence length="223" mass="23909">MITKSKPRGLVVTAIGAAVVAVGLGVSAQIVSAHNPEPPTLAERVAAESHTSELVSIMPKNADEAVQQALDDGLHETSLTDMWVYADHLAADAYAAFGYGDADAPTTNAELDDLPNQVRARFPDLSREDVERFTVVYQRVSDLTGDVGFMSNGDARVWVTEYGYRNAEAGLIWRIDGLDRAAYERAEHEELALRMGTGLAALTAIGAAATAVRCRNEGKRAHA</sequence>
<gene>
    <name evidence="1" type="ORF">KIH27_15910</name>
</gene>
<proteinExistence type="predicted"/>
<evidence type="ECO:0000313" key="2">
    <source>
        <dbReference type="Proteomes" id="UP001519535"/>
    </source>
</evidence>
<protein>
    <submittedName>
        <fullName evidence="1">Uncharacterized protein</fullName>
    </submittedName>
</protein>
<name>A0ABS5RNF5_9MYCO</name>
<comment type="caution">
    <text evidence="1">The sequence shown here is derived from an EMBL/GenBank/DDBJ whole genome shotgun (WGS) entry which is preliminary data.</text>
</comment>
<accession>A0ABS5RNF5</accession>
<dbReference type="RefSeq" id="WP_214093937.1">
    <property type="nucleotide sequence ID" value="NZ_JAHCLR010000035.1"/>
</dbReference>
<keyword evidence="2" id="KW-1185">Reference proteome</keyword>
<reference evidence="1 2" key="1">
    <citation type="submission" date="2021-05" db="EMBL/GenBank/DDBJ databases">
        <title>Mycobacterium acidophilum sp. nov., an extremely acid-tolerant member of the genus Mycobacterium.</title>
        <authorList>
            <person name="Xia J."/>
        </authorList>
    </citation>
    <scope>NUCLEOTIDE SEQUENCE [LARGE SCALE GENOMIC DNA]</scope>
    <source>
        <strain evidence="1 2">M1</strain>
    </source>
</reference>
<dbReference type="EMBL" id="JAHCLR010000035">
    <property type="protein sequence ID" value="MBS9535073.1"/>
    <property type="molecule type" value="Genomic_DNA"/>
</dbReference>
<evidence type="ECO:0000313" key="1">
    <source>
        <dbReference type="EMBL" id="MBS9535073.1"/>
    </source>
</evidence>
<dbReference type="Proteomes" id="UP001519535">
    <property type="component" value="Unassembled WGS sequence"/>
</dbReference>